<dbReference type="AlphaFoldDB" id="A0A0F9JVD7"/>
<organism evidence="1">
    <name type="scientific">marine sediment metagenome</name>
    <dbReference type="NCBI Taxonomy" id="412755"/>
    <lineage>
        <taxon>unclassified sequences</taxon>
        <taxon>metagenomes</taxon>
        <taxon>ecological metagenomes</taxon>
    </lineage>
</organism>
<reference evidence="1" key="1">
    <citation type="journal article" date="2015" name="Nature">
        <title>Complex archaea that bridge the gap between prokaryotes and eukaryotes.</title>
        <authorList>
            <person name="Spang A."/>
            <person name="Saw J.H."/>
            <person name="Jorgensen S.L."/>
            <person name="Zaremba-Niedzwiedzka K."/>
            <person name="Martijn J."/>
            <person name="Lind A.E."/>
            <person name="van Eijk R."/>
            <person name="Schleper C."/>
            <person name="Guy L."/>
            <person name="Ettema T.J."/>
        </authorList>
    </citation>
    <scope>NUCLEOTIDE SEQUENCE</scope>
</reference>
<proteinExistence type="predicted"/>
<feature type="non-terminal residue" evidence="1">
    <location>
        <position position="1"/>
    </location>
</feature>
<accession>A0A0F9JVD7</accession>
<gene>
    <name evidence="1" type="ORF">LCGC14_1780060</name>
</gene>
<sequence length="99" mass="11340">NNSPQAPYEVSGRYRIVHRYLTYIGRAEYKHSDKDEQFEFFQNSLHINLITINLITTTNPTKNVAHIQSIPTIASHRPNDILLISRFIKLGSAEALPYG</sequence>
<protein>
    <submittedName>
        <fullName evidence="1">Uncharacterized protein</fullName>
    </submittedName>
</protein>
<comment type="caution">
    <text evidence="1">The sequence shown here is derived from an EMBL/GenBank/DDBJ whole genome shotgun (WGS) entry which is preliminary data.</text>
</comment>
<name>A0A0F9JVD7_9ZZZZ</name>
<dbReference type="EMBL" id="LAZR01016819">
    <property type="protein sequence ID" value="KKM02878.1"/>
    <property type="molecule type" value="Genomic_DNA"/>
</dbReference>
<evidence type="ECO:0000313" key="1">
    <source>
        <dbReference type="EMBL" id="KKM02878.1"/>
    </source>
</evidence>